<dbReference type="AlphaFoldDB" id="U1MSP9"/>
<dbReference type="EMBL" id="ASHR01000030">
    <property type="protein sequence ID" value="ERG63675.1"/>
    <property type="molecule type" value="Genomic_DNA"/>
</dbReference>
<evidence type="ECO:0000313" key="2">
    <source>
        <dbReference type="EMBL" id="ERG63675.1"/>
    </source>
</evidence>
<organism evidence="2 3">
    <name type="scientific">Agrococcus pavilionensis RW1</name>
    <dbReference type="NCBI Taxonomy" id="1330458"/>
    <lineage>
        <taxon>Bacteria</taxon>
        <taxon>Bacillati</taxon>
        <taxon>Actinomycetota</taxon>
        <taxon>Actinomycetes</taxon>
        <taxon>Micrococcales</taxon>
        <taxon>Microbacteriaceae</taxon>
        <taxon>Agrococcus</taxon>
    </lineage>
</organism>
<dbReference type="OrthoDB" id="5149329at2"/>
<dbReference type="RefSeq" id="WP_021011129.1">
    <property type="nucleotide sequence ID" value="NZ_ASHR01000030.1"/>
</dbReference>
<reference evidence="2 3" key="1">
    <citation type="journal article" date="2013" name="Genome Announc.">
        <title>First draft genome sequence from a member of the genus agrococcus, isolated from modern microbialites.</title>
        <authorList>
            <person name="White R.A.III."/>
            <person name="Grassa C.J."/>
            <person name="Suttle C.A."/>
        </authorList>
    </citation>
    <scope>NUCLEOTIDE SEQUENCE [LARGE SCALE GENOMIC DNA]</scope>
    <source>
        <strain evidence="2 3">RW1</strain>
    </source>
</reference>
<gene>
    <name evidence="2" type="ORF">L332_04300</name>
</gene>
<keyword evidence="3" id="KW-1185">Reference proteome</keyword>
<proteinExistence type="predicted"/>
<name>U1MSP9_9MICO</name>
<evidence type="ECO:0000256" key="1">
    <source>
        <dbReference type="SAM" id="MobiDB-lite"/>
    </source>
</evidence>
<dbReference type="InterPro" id="IPR014717">
    <property type="entry name" value="Transl_elong_EF1B/ribsomal_bS6"/>
</dbReference>
<protein>
    <recommendedName>
        <fullName evidence="4">Pilus assembly protein PilO</fullName>
    </recommendedName>
</protein>
<comment type="caution">
    <text evidence="2">The sequence shown here is derived from an EMBL/GenBank/DDBJ whole genome shotgun (WGS) entry which is preliminary data.</text>
</comment>
<accession>U1MSP9</accession>
<feature type="region of interest" description="Disordered" evidence="1">
    <location>
        <begin position="126"/>
        <end position="159"/>
    </location>
</feature>
<evidence type="ECO:0000313" key="3">
    <source>
        <dbReference type="Proteomes" id="UP000016462"/>
    </source>
</evidence>
<evidence type="ECO:0008006" key="4">
    <source>
        <dbReference type="Google" id="ProtNLM"/>
    </source>
</evidence>
<dbReference type="Gene3D" id="3.30.70.60">
    <property type="match status" value="1"/>
</dbReference>
<feature type="compositionally biased region" description="Low complexity" evidence="1">
    <location>
        <begin position="126"/>
        <end position="154"/>
    </location>
</feature>
<sequence>MKASDRLWSLGSGLLAVGIAAGTWFGVISPDLQAAATARDDLAMVEQQNAIHQARITVLEESAAKLPQYEVELAELAQGIPAEAGYADFMRQLEALATETGVTLQSVTNADAIAYVPPVVEAAAPADASEGTDAAADPAAADPAAAPTGAAPTPHTNPLINEQNFAALPITISATGGTAELGDFLQRLQMGTRLTSVTSTTLTTAVDDVPGTAEIVGYLYVFRSALTGP</sequence>
<dbReference type="Proteomes" id="UP000016462">
    <property type="component" value="Unassembled WGS sequence"/>
</dbReference>